<dbReference type="Pfam" id="PF02544">
    <property type="entry name" value="Steroid_dh"/>
    <property type="match status" value="1"/>
</dbReference>
<sequence length="294" mass="33271">MKDLALNKKTRMGSSLLLQGLPSVYIQASEIILIVTGLLLGFMEFKNINFNYSKFNRQGSSSPQISSRTGMLIFYAPAFLVACFYLFCKLGWPHASILLQKLGFLQLSITWQLQMEASTRLLVLTVAVALHFFKRVVEVLFIHRYSGRIAIGTAIFISFVYSFEAVSFFYVMQISEGSPLPTMDLMPLGILLFVIGMGGNLYHHYLLSRLRKDGKKGYSIPHGGLFEFVVCPHYLFEIIDFVGLAFISQTSFGFCTATMIFLYLLGRSLSTRAWYVKKFEGFPSDRKALIPFVI</sequence>
<dbReference type="EMBL" id="BT122994">
    <property type="protein sequence ID" value="ADE76340.1"/>
    <property type="molecule type" value="mRNA"/>
</dbReference>
<evidence type="ECO:0000256" key="5">
    <source>
        <dbReference type="ARBA" id="ARBA00023136"/>
    </source>
</evidence>
<comment type="similarity">
    <text evidence="2">Belongs to the steroid 5-alpha reductase family.</text>
</comment>
<name>D5A9X1_PICSI</name>
<protein>
    <recommendedName>
        <fullName evidence="7">3-oxo-5-alpha-steroid 4-dehydrogenase C-terminal domain-containing protein</fullName>
    </recommendedName>
</protein>
<feature type="domain" description="3-oxo-5-alpha-steroid 4-dehydrogenase C-terminal" evidence="7">
    <location>
        <begin position="166"/>
        <end position="293"/>
    </location>
</feature>
<evidence type="ECO:0000313" key="8">
    <source>
        <dbReference type="EMBL" id="ADE76340.1"/>
    </source>
</evidence>
<dbReference type="GO" id="GO:0006629">
    <property type="term" value="P:lipid metabolic process"/>
    <property type="evidence" value="ECO:0007669"/>
    <property type="project" value="InterPro"/>
</dbReference>
<dbReference type="InterPro" id="IPR039357">
    <property type="entry name" value="SRD5A/TECR"/>
</dbReference>
<reference evidence="8" key="1">
    <citation type="submission" date="2010-04" db="EMBL/GenBank/DDBJ databases">
        <authorList>
            <person name="Reid K.E."/>
            <person name="Liao N."/>
            <person name="Chan S."/>
            <person name="Docking R."/>
            <person name="Taylor G."/>
            <person name="Moore R."/>
            <person name="Mayo M."/>
            <person name="Munro S."/>
            <person name="King J."/>
            <person name="Yanchuk A."/>
            <person name="Holt R."/>
            <person name="Jones S."/>
            <person name="Marra M."/>
            <person name="Ritland C.E."/>
            <person name="Ritland K."/>
            <person name="Bohlmann J."/>
        </authorList>
    </citation>
    <scope>NUCLEOTIDE SEQUENCE</scope>
    <source>
        <tissue evidence="8">Bud</tissue>
    </source>
</reference>
<keyword evidence="3 6" id="KW-0812">Transmembrane</keyword>
<accession>D5A9X1</accession>
<evidence type="ECO:0000256" key="3">
    <source>
        <dbReference type="ARBA" id="ARBA00022692"/>
    </source>
</evidence>
<evidence type="ECO:0000256" key="1">
    <source>
        <dbReference type="ARBA" id="ARBA00004141"/>
    </source>
</evidence>
<feature type="transmembrane region" description="Helical" evidence="6">
    <location>
        <begin position="241"/>
        <end position="265"/>
    </location>
</feature>
<evidence type="ECO:0000256" key="4">
    <source>
        <dbReference type="ARBA" id="ARBA00022989"/>
    </source>
</evidence>
<evidence type="ECO:0000259" key="7">
    <source>
        <dbReference type="Pfam" id="PF02544"/>
    </source>
</evidence>
<dbReference type="GO" id="GO:0016020">
    <property type="term" value="C:membrane"/>
    <property type="evidence" value="ECO:0007669"/>
    <property type="project" value="UniProtKB-SubCell"/>
</dbReference>
<evidence type="ECO:0000256" key="6">
    <source>
        <dbReference type="SAM" id="Phobius"/>
    </source>
</evidence>
<organism evidence="8">
    <name type="scientific">Picea sitchensis</name>
    <name type="common">Sitka spruce</name>
    <name type="synonym">Pinus sitchensis</name>
    <dbReference type="NCBI Taxonomy" id="3332"/>
    <lineage>
        <taxon>Eukaryota</taxon>
        <taxon>Viridiplantae</taxon>
        <taxon>Streptophyta</taxon>
        <taxon>Embryophyta</taxon>
        <taxon>Tracheophyta</taxon>
        <taxon>Spermatophyta</taxon>
        <taxon>Pinopsida</taxon>
        <taxon>Pinidae</taxon>
        <taxon>Conifers I</taxon>
        <taxon>Pinales</taxon>
        <taxon>Pinaceae</taxon>
        <taxon>Picea</taxon>
    </lineage>
</organism>
<feature type="transmembrane region" description="Helical" evidence="6">
    <location>
        <begin position="217"/>
        <end position="235"/>
    </location>
</feature>
<dbReference type="PROSITE" id="PS50244">
    <property type="entry name" value="S5A_REDUCTASE"/>
    <property type="match status" value="1"/>
</dbReference>
<dbReference type="PANTHER" id="PTHR10556:SF35">
    <property type="entry name" value="3-OXO-5-ALPHA-STEROID 4-DEHYDROGENASE FAMILY PROTEIN"/>
    <property type="match status" value="1"/>
</dbReference>
<dbReference type="PANTHER" id="PTHR10556">
    <property type="entry name" value="3-OXO-5-ALPHA-STEROID 4-DEHYDROGENASE"/>
    <property type="match status" value="1"/>
</dbReference>
<evidence type="ECO:0000256" key="2">
    <source>
        <dbReference type="ARBA" id="ARBA00007742"/>
    </source>
</evidence>
<proteinExistence type="evidence at transcript level"/>
<dbReference type="GO" id="GO:0016627">
    <property type="term" value="F:oxidoreductase activity, acting on the CH-CH group of donors"/>
    <property type="evidence" value="ECO:0007669"/>
    <property type="project" value="InterPro"/>
</dbReference>
<keyword evidence="5 6" id="KW-0472">Membrane</keyword>
<feature type="transmembrane region" description="Helical" evidence="6">
    <location>
        <begin position="149"/>
        <end position="173"/>
    </location>
</feature>
<feature type="transmembrane region" description="Helical" evidence="6">
    <location>
        <begin position="24"/>
        <end position="45"/>
    </location>
</feature>
<dbReference type="AlphaFoldDB" id="D5A9X1"/>
<feature type="transmembrane region" description="Helical" evidence="6">
    <location>
        <begin position="65"/>
        <end position="87"/>
    </location>
</feature>
<feature type="transmembrane region" description="Helical" evidence="6">
    <location>
        <begin position="185"/>
        <end position="205"/>
    </location>
</feature>
<keyword evidence="4 6" id="KW-1133">Transmembrane helix</keyword>
<dbReference type="InterPro" id="IPR001104">
    <property type="entry name" value="3-oxo-5_a-steroid_4-DH_C"/>
</dbReference>
<comment type="subcellular location">
    <subcellularLocation>
        <location evidence="1">Membrane</location>
        <topology evidence="1">Multi-pass membrane protein</topology>
    </subcellularLocation>
</comment>